<sequence length="175" mass="20753">MDVTPLKAQRKALRTSFTCSVKQIDDEFKKENPDTKQHLVSKAQLNDKFQRLEECHSEINAHIFKDENTEQVFEVDFLNAEKYRDQYTELCTKIDQLSLKETTKIVSPQRTFKLPKIELKKFSGDSRECLTFWSQFRKIDEDSSMPFEDKFQNRKCPSDREFSSYTDNYPKLLSL</sequence>
<reference evidence="1" key="2">
    <citation type="submission" date="2020-06" db="EMBL/GenBank/DDBJ databases">
        <authorList>
            <person name="Sheffer M."/>
        </authorList>
    </citation>
    <scope>NUCLEOTIDE SEQUENCE</scope>
</reference>
<name>A0A8T0E6J2_ARGBR</name>
<dbReference type="Proteomes" id="UP000807504">
    <property type="component" value="Unassembled WGS sequence"/>
</dbReference>
<evidence type="ECO:0000313" key="2">
    <source>
        <dbReference type="Proteomes" id="UP000807504"/>
    </source>
</evidence>
<proteinExistence type="predicted"/>
<reference evidence="1" key="1">
    <citation type="journal article" date="2020" name="bioRxiv">
        <title>Chromosome-level reference genome of the European wasp spider Argiope bruennichi: a resource for studies on range expansion and evolutionary adaptation.</title>
        <authorList>
            <person name="Sheffer M.M."/>
            <person name="Hoppe A."/>
            <person name="Krehenwinkel H."/>
            <person name="Uhl G."/>
            <person name="Kuss A.W."/>
            <person name="Jensen L."/>
            <person name="Jensen C."/>
            <person name="Gillespie R.G."/>
            <person name="Hoff K.J."/>
            <person name="Prost S."/>
        </authorList>
    </citation>
    <scope>NUCLEOTIDE SEQUENCE</scope>
</reference>
<dbReference type="AlphaFoldDB" id="A0A8T0E6J2"/>
<protein>
    <submittedName>
        <fullName evidence="1">Uncharacterized protein</fullName>
    </submittedName>
</protein>
<keyword evidence="2" id="KW-1185">Reference proteome</keyword>
<comment type="caution">
    <text evidence="1">The sequence shown here is derived from an EMBL/GenBank/DDBJ whole genome shotgun (WGS) entry which is preliminary data.</text>
</comment>
<gene>
    <name evidence="1" type="ORF">HNY73_020001</name>
</gene>
<accession>A0A8T0E6J2</accession>
<dbReference type="EMBL" id="JABXBU010002230">
    <property type="protein sequence ID" value="KAF8766987.1"/>
    <property type="molecule type" value="Genomic_DNA"/>
</dbReference>
<evidence type="ECO:0000313" key="1">
    <source>
        <dbReference type="EMBL" id="KAF8766987.1"/>
    </source>
</evidence>
<organism evidence="1 2">
    <name type="scientific">Argiope bruennichi</name>
    <name type="common">Wasp spider</name>
    <name type="synonym">Aranea bruennichi</name>
    <dbReference type="NCBI Taxonomy" id="94029"/>
    <lineage>
        <taxon>Eukaryota</taxon>
        <taxon>Metazoa</taxon>
        <taxon>Ecdysozoa</taxon>
        <taxon>Arthropoda</taxon>
        <taxon>Chelicerata</taxon>
        <taxon>Arachnida</taxon>
        <taxon>Araneae</taxon>
        <taxon>Araneomorphae</taxon>
        <taxon>Entelegynae</taxon>
        <taxon>Araneoidea</taxon>
        <taxon>Araneidae</taxon>
        <taxon>Argiope</taxon>
    </lineage>
</organism>